<dbReference type="InterPro" id="IPR036812">
    <property type="entry name" value="NAD(P)_OxRdtase_dom_sf"/>
</dbReference>
<evidence type="ECO:0000313" key="2">
    <source>
        <dbReference type="EMBL" id="KKN92762.1"/>
    </source>
</evidence>
<evidence type="ECO:0000259" key="1">
    <source>
        <dbReference type="Pfam" id="PF00248"/>
    </source>
</evidence>
<reference evidence="2" key="1">
    <citation type="journal article" date="2015" name="Nature">
        <title>Complex archaea that bridge the gap between prokaryotes and eukaryotes.</title>
        <authorList>
            <person name="Spang A."/>
            <person name="Saw J.H."/>
            <person name="Jorgensen S.L."/>
            <person name="Zaremba-Niedzwiedzka K."/>
            <person name="Martijn J."/>
            <person name="Lind A.E."/>
            <person name="van Eijk R."/>
            <person name="Schleper C."/>
            <person name="Guy L."/>
            <person name="Ettema T.J."/>
        </authorList>
    </citation>
    <scope>NUCLEOTIDE SEQUENCE</scope>
</reference>
<dbReference type="Pfam" id="PF10518">
    <property type="entry name" value="TAT_signal"/>
    <property type="match status" value="1"/>
</dbReference>
<dbReference type="AlphaFoldDB" id="A0A0F9UZ25"/>
<dbReference type="Gene3D" id="3.20.20.100">
    <property type="entry name" value="NADP-dependent oxidoreductase domain"/>
    <property type="match status" value="1"/>
</dbReference>
<dbReference type="PRINTS" id="PR00069">
    <property type="entry name" value="ALDKETRDTASE"/>
</dbReference>
<dbReference type="SUPFAM" id="SSF51430">
    <property type="entry name" value="NAD(P)-linked oxidoreductase"/>
    <property type="match status" value="1"/>
</dbReference>
<accession>A0A0F9UZ25</accession>
<comment type="caution">
    <text evidence="2">The sequence shown here is derived from an EMBL/GenBank/DDBJ whole genome shotgun (WGS) entry which is preliminary data.</text>
</comment>
<dbReference type="GO" id="GO:0016491">
    <property type="term" value="F:oxidoreductase activity"/>
    <property type="evidence" value="ECO:0007669"/>
    <property type="project" value="InterPro"/>
</dbReference>
<proteinExistence type="predicted"/>
<feature type="domain" description="NADP-dependent oxidoreductase" evidence="1">
    <location>
        <begin position="76"/>
        <end position="255"/>
    </location>
</feature>
<protein>
    <recommendedName>
        <fullName evidence="1">NADP-dependent oxidoreductase domain-containing protein</fullName>
    </recommendedName>
</protein>
<dbReference type="InterPro" id="IPR023210">
    <property type="entry name" value="NADP_OxRdtase_dom"/>
</dbReference>
<gene>
    <name evidence="2" type="ORF">LCGC14_0205050</name>
</gene>
<dbReference type="InterPro" id="IPR019546">
    <property type="entry name" value="TAT_signal_bac_arc"/>
</dbReference>
<dbReference type="InterPro" id="IPR020471">
    <property type="entry name" value="AKR"/>
</dbReference>
<dbReference type="InterPro" id="IPR006311">
    <property type="entry name" value="TAT_signal"/>
</dbReference>
<name>A0A0F9UZ25_9ZZZZ</name>
<dbReference type="PROSITE" id="PS51318">
    <property type="entry name" value="TAT"/>
    <property type="match status" value="1"/>
</dbReference>
<dbReference type="PANTHER" id="PTHR43312:SF1">
    <property type="entry name" value="NADP-DEPENDENT OXIDOREDUCTASE DOMAIN-CONTAINING PROTEIN"/>
    <property type="match status" value="1"/>
</dbReference>
<dbReference type="PANTHER" id="PTHR43312">
    <property type="entry name" value="D-THREO-ALDOSE 1-DEHYDROGENASE"/>
    <property type="match status" value="1"/>
</dbReference>
<dbReference type="Pfam" id="PF00248">
    <property type="entry name" value="Aldo_ket_red"/>
    <property type="match status" value="1"/>
</dbReference>
<sequence length="407" mass="44029">MQERSDSNRISRRDFLGTAAVVGAGAILGGASRALGGAAAETATTTMPTRAFGKTGVNVSILSLGGIFNTIDNQLLLRQALQMGVTYWDTAESYGGGKSETGFGKYLGANSDDRKKIFLVTKSGAARTKSLEASLDRLQTDYVDLFFLHGISKPDSLNDDVKAWAEKMKKAGKIKFFGFSSHRDMSACLQKAAQVGWVDGVMLTFNFRTMVLDEGGDGRYKKALDAAHKAGIGMTAMKTQAKGMRASNAEAEQALLDAFTAKKFSLQQAALKVVWGDERFSCICSKMPNMTILKANVAAALDKTELSAADHAALRTFAEATASDYCAGCSDICDHAVDGQMPVCDVMRYVMYYNAYDDKHEARELFAALPADVRNRLTRVDYSLAESRCPQGIPIAERMKLAEDLLA</sequence>
<dbReference type="EMBL" id="LAZR01000092">
    <property type="protein sequence ID" value="KKN92762.1"/>
    <property type="molecule type" value="Genomic_DNA"/>
</dbReference>
<dbReference type="InterPro" id="IPR053135">
    <property type="entry name" value="AKR2_Oxidoreductase"/>
</dbReference>
<organism evidence="2">
    <name type="scientific">marine sediment metagenome</name>
    <dbReference type="NCBI Taxonomy" id="412755"/>
    <lineage>
        <taxon>unclassified sequences</taxon>
        <taxon>metagenomes</taxon>
        <taxon>ecological metagenomes</taxon>
    </lineage>
</organism>
<dbReference type="CDD" id="cd19105">
    <property type="entry name" value="AKR_unchar"/>
    <property type="match status" value="1"/>
</dbReference>